<sequence>MRHTEYVLYKWHANAETHVLRIGCLVRTFTVFLVSLIMALGLELNQWIRLSLPSSFYLFLVN</sequence>
<gene>
    <name evidence="2" type="ORF">BDV35DRAFT_347576</name>
</gene>
<feature type="transmembrane region" description="Helical" evidence="1">
    <location>
        <begin position="20"/>
        <end position="42"/>
    </location>
</feature>
<proteinExistence type="predicted"/>
<organism evidence="2">
    <name type="scientific">Aspergillus flavus</name>
    <dbReference type="NCBI Taxonomy" id="5059"/>
    <lineage>
        <taxon>Eukaryota</taxon>
        <taxon>Fungi</taxon>
        <taxon>Dikarya</taxon>
        <taxon>Ascomycota</taxon>
        <taxon>Pezizomycotina</taxon>
        <taxon>Eurotiomycetes</taxon>
        <taxon>Eurotiomycetidae</taxon>
        <taxon>Eurotiales</taxon>
        <taxon>Aspergillaceae</taxon>
        <taxon>Aspergillus</taxon>
        <taxon>Aspergillus subgen. Circumdati</taxon>
    </lineage>
</organism>
<dbReference type="EMBL" id="ML734579">
    <property type="protein sequence ID" value="KAB8248553.1"/>
    <property type="molecule type" value="Genomic_DNA"/>
</dbReference>
<accession>A0A5N6H7R0</accession>
<feature type="non-terminal residue" evidence="2">
    <location>
        <position position="62"/>
    </location>
</feature>
<evidence type="ECO:0000256" key="1">
    <source>
        <dbReference type="SAM" id="Phobius"/>
    </source>
</evidence>
<name>A0A5N6H7R0_ASPFL</name>
<evidence type="ECO:0000313" key="2">
    <source>
        <dbReference type="EMBL" id="KAB8248553.1"/>
    </source>
</evidence>
<keyword evidence="1" id="KW-0472">Membrane</keyword>
<dbReference type="AlphaFoldDB" id="A0A5N6H7R0"/>
<keyword evidence="1" id="KW-0812">Transmembrane</keyword>
<dbReference type="Proteomes" id="UP000325434">
    <property type="component" value="Unassembled WGS sequence"/>
</dbReference>
<reference evidence="2" key="1">
    <citation type="submission" date="2019-04" db="EMBL/GenBank/DDBJ databases">
        <title>Friends and foes A comparative genomics study of 23 Aspergillus species from section Flavi.</title>
        <authorList>
            <consortium name="DOE Joint Genome Institute"/>
            <person name="Kjaerbolling I."/>
            <person name="Vesth T."/>
            <person name="Frisvad J.C."/>
            <person name="Nybo J.L."/>
            <person name="Theobald S."/>
            <person name="Kildgaard S."/>
            <person name="Isbrandt T."/>
            <person name="Kuo A."/>
            <person name="Sato A."/>
            <person name="Lyhne E.K."/>
            <person name="Kogle M.E."/>
            <person name="Wiebenga A."/>
            <person name="Kun R.S."/>
            <person name="Lubbers R.J."/>
            <person name="Makela M.R."/>
            <person name="Barry K."/>
            <person name="Chovatia M."/>
            <person name="Clum A."/>
            <person name="Daum C."/>
            <person name="Haridas S."/>
            <person name="He G."/>
            <person name="LaButti K."/>
            <person name="Lipzen A."/>
            <person name="Mondo S."/>
            <person name="Riley R."/>
            <person name="Salamov A."/>
            <person name="Simmons B.A."/>
            <person name="Magnuson J.K."/>
            <person name="Henrissat B."/>
            <person name="Mortensen U.H."/>
            <person name="Larsen T.O."/>
            <person name="Devries R.P."/>
            <person name="Grigoriev I.V."/>
            <person name="Machida M."/>
            <person name="Baker S.E."/>
            <person name="Andersen M.R."/>
        </authorList>
    </citation>
    <scope>NUCLEOTIDE SEQUENCE [LARGE SCALE GENOMIC DNA]</scope>
    <source>
        <strain evidence="2">CBS 121.62</strain>
    </source>
</reference>
<keyword evidence="1" id="KW-1133">Transmembrane helix</keyword>
<protein>
    <submittedName>
        <fullName evidence="2">Uncharacterized protein</fullName>
    </submittedName>
</protein>